<dbReference type="Proteomes" id="UP000622707">
    <property type="component" value="Unassembled WGS sequence"/>
</dbReference>
<feature type="transmembrane region" description="Helical" evidence="1">
    <location>
        <begin position="135"/>
        <end position="155"/>
    </location>
</feature>
<evidence type="ECO:0000313" key="3">
    <source>
        <dbReference type="Proteomes" id="UP000622707"/>
    </source>
</evidence>
<name>A0ABS1JV37_9BURK</name>
<reference evidence="2 3" key="1">
    <citation type="journal article" date="2017" name="Int. J. Syst. Evol. Microbiol.">
        <title>Ramlibacter alkalitolerans sp. nov., alkali-tolerant bacterium isolated from soil of ginseng.</title>
        <authorList>
            <person name="Lee D.H."/>
            <person name="Cha C.J."/>
        </authorList>
    </citation>
    <scope>NUCLEOTIDE SEQUENCE [LARGE SCALE GENOMIC DNA]</scope>
    <source>
        <strain evidence="2 3">KACC 19305</strain>
    </source>
</reference>
<proteinExistence type="predicted"/>
<evidence type="ECO:0000313" key="2">
    <source>
        <dbReference type="EMBL" id="MBL0427425.1"/>
    </source>
</evidence>
<feature type="transmembrane region" description="Helical" evidence="1">
    <location>
        <begin position="44"/>
        <end position="65"/>
    </location>
</feature>
<keyword evidence="1" id="KW-0472">Membrane</keyword>
<dbReference type="RefSeq" id="WP_201692048.1">
    <property type="nucleotide sequence ID" value="NZ_JAEQND010000011.1"/>
</dbReference>
<feature type="transmembrane region" description="Helical" evidence="1">
    <location>
        <begin position="192"/>
        <end position="210"/>
    </location>
</feature>
<protein>
    <recommendedName>
        <fullName evidence="4">Adenosylcobinamide-GDP ribazoletransferase</fullName>
    </recommendedName>
</protein>
<accession>A0ABS1JV37</accession>
<evidence type="ECO:0000256" key="1">
    <source>
        <dbReference type="SAM" id="Phobius"/>
    </source>
</evidence>
<comment type="caution">
    <text evidence="2">The sequence shown here is derived from an EMBL/GenBank/DDBJ whole genome shotgun (WGS) entry which is preliminary data.</text>
</comment>
<evidence type="ECO:0008006" key="4">
    <source>
        <dbReference type="Google" id="ProtNLM"/>
    </source>
</evidence>
<gene>
    <name evidence="2" type="ORF">JI746_20095</name>
</gene>
<keyword evidence="3" id="KW-1185">Reference proteome</keyword>
<sequence>MTALRDHLNLFARRFALALHRTARLPASAAPADDDRPGGSERHLPGAGTLVGLLAAFVFAVFGLLLRGNPAGPAVAAVASLFAVLVLTGAANESAVFRLAEALAPRAGHGVIALVVLLAARIAAVAATGTVSEAGVLAALLAGPVVSRFAPLLAAHWAAHGATEDAATVRVAALWCIVPVLLLGFAGGLPCALLALAGVAAAWIGLLRFLRHRPGGFDAARAAALQQACEAAFYLGASLGA</sequence>
<keyword evidence="1" id="KW-1133">Transmembrane helix</keyword>
<organism evidence="2 3">
    <name type="scientific">Ramlibacter alkalitolerans</name>
    <dbReference type="NCBI Taxonomy" id="2039631"/>
    <lineage>
        <taxon>Bacteria</taxon>
        <taxon>Pseudomonadati</taxon>
        <taxon>Pseudomonadota</taxon>
        <taxon>Betaproteobacteria</taxon>
        <taxon>Burkholderiales</taxon>
        <taxon>Comamonadaceae</taxon>
        <taxon>Ramlibacter</taxon>
    </lineage>
</organism>
<feature type="transmembrane region" description="Helical" evidence="1">
    <location>
        <begin position="71"/>
        <end position="90"/>
    </location>
</feature>
<keyword evidence="1" id="KW-0812">Transmembrane</keyword>
<dbReference type="EMBL" id="JAEQND010000011">
    <property type="protein sequence ID" value="MBL0427425.1"/>
    <property type="molecule type" value="Genomic_DNA"/>
</dbReference>
<feature type="transmembrane region" description="Helical" evidence="1">
    <location>
        <begin position="111"/>
        <end position="129"/>
    </location>
</feature>